<gene>
    <name evidence="1" type="ORF">CBER1_07736</name>
</gene>
<name>A0A2S6BSP3_9PEZI</name>
<accession>A0A2S6BSP3</accession>
<dbReference type="OrthoDB" id="10366808at2759"/>
<evidence type="ECO:0000313" key="1">
    <source>
        <dbReference type="EMBL" id="PPJ50508.1"/>
    </source>
</evidence>
<proteinExistence type="predicted"/>
<evidence type="ECO:0000313" key="2">
    <source>
        <dbReference type="Proteomes" id="UP000237631"/>
    </source>
</evidence>
<dbReference type="AlphaFoldDB" id="A0A2S6BSP3"/>
<dbReference type="Proteomes" id="UP000237631">
    <property type="component" value="Unassembled WGS sequence"/>
</dbReference>
<reference evidence="2" key="1">
    <citation type="journal article" date="2017" name="bioRxiv">
        <title>Conservation of a gene cluster reveals novel cercosporin biosynthetic mechanisms and extends production to the genus Colletotrichum.</title>
        <authorList>
            <person name="de Jonge R."/>
            <person name="Ebert M.K."/>
            <person name="Huitt-Roehl C.R."/>
            <person name="Pal P."/>
            <person name="Suttle J.C."/>
            <person name="Spanner R.E."/>
            <person name="Neubauer J.D."/>
            <person name="Jurick W.M.II."/>
            <person name="Stott K.A."/>
            <person name="Secor G.A."/>
            <person name="Thomma B.P.H.J."/>
            <person name="Van de Peer Y."/>
            <person name="Townsend C.A."/>
            <person name="Bolton M.D."/>
        </authorList>
    </citation>
    <scope>NUCLEOTIDE SEQUENCE [LARGE SCALE GENOMIC DNA]</scope>
    <source>
        <strain evidence="2">CBS538.71</strain>
    </source>
</reference>
<comment type="caution">
    <text evidence="1">The sequence shown here is derived from an EMBL/GenBank/DDBJ whole genome shotgun (WGS) entry which is preliminary data.</text>
</comment>
<dbReference type="EMBL" id="PNEN01001783">
    <property type="protein sequence ID" value="PPJ50508.1"/>
    <property type="molecule type" value="Genomic_DNA"/>
</dbReference>
<protein>
    <submittedName>
        <fullName evidence="1">Uncharacterized protein</fullName>
    </submittedName>
</protein>
<keyword evidence="2" id="KW-1185">Reference proteome</keyword>
<organism evidence="1 2">
    <name type="scientific">Cercospora berteroae</name>
    <dbReference type="NCBI Taxonomy" id="357750"/>
    <lineage>
        <taxon>Eukaryota</taxon>
        <taxon>Fungi</taxon>
        <taxon>Dikarya</taxon>
        <taxon>Ascomycota</taxon>
        <taxon>Pezizomycotina</taxon>
        <taxon>Dothideomycetes</taxon>
        <taxon>Dothideomycetidae</taxon>
        <taxon>Mycosphaerellales</taxon>
        <taxon>Mycosphaerellaceae</taxon>
        <taxon>Cercospora</taxon>
    </lineage>
</organism>
<sequence length="82" mass="9567">MDNTTATSLLLPVPYMHLFQSTMQLSPKSILRAKMRVLEEEYEVLDALSDAEWDGQRQKVWEILLLRLEAAEWLEEEMGRGD</sequence>